<reference evidence="1" key="1">
    <citation type="submission" date="2021-12" db="EMBL/GenBank/DDBJ databases">
        <title>Comparative genomics, transcriptomics and evolutionary studies reveal genomic signatures of adaptation to plant cell wall in hemibiotrophic fungi.</title>
        <authorList>
            <consortium name="DOE Joint Genome Institute"/>
            <person name="Baroncelli R."/>
            <person name="Diaz J.F."/>
            <person name="Benocci T."/>
            <person name="Peng M."/>
            <person name="Battaglia E."/>
            <person name="Haridas S."/>
            <person name="Andreopoulos W."/>
            <person name="Labutti K."/>
            <person name="Pangilinan J."/>
            <person name="Floch G.L."/>
            <person name="Makela M.R."/>
            <person name="Henrissat B."/>
            <person name="Grigoriev I.V."/>
            <person name="Crouch J.A."/>
            <person name="De Vries R.P."/>
            <person name="Sukno S.A."/>
            <person name="Thon M.R."/>
        </authorList>
    </citation>
    <scope>NUCLEOTIDE SEQUENCE</scope>
    <source>
        <strain evidence="1">CBS 112980</strain>
    </source>
</reference>
<evidence type="ECO:0000313" key="1">
    <source>
        <dbReference type="EMBL" id="KAK1718116.1"/>
    </source>
</evidence>
<proteinExistence type="predicted"/>
<dbReference type="AlphaFoldDB" id="A0AAD8UGI4"/>
<dbReference type="RefSeq" id="XP_060361116.1">
    <property type="nucleotide sequence ID" value="XM_060501670.1"/>
</dbReference>
<comment type="caution">
    <text evidence="1">The sequence shown here is derived from an EMBL/GenBank/DDBJ whole genome shotgun (WGS) entry which is preliminary data.</text>
</comment>
<name>A0AAD8UGI4_GLOAC</name>
<dbReference type="EMBL" id="JAHMHS010000103">
    <property type="protein sequence ID" value="KAK1718116.1"/>
    <property type="molecule type" value="Genomic_DNA"/>
</dbReference>
<dbReference type="Proteomes" id="UP001244207">
    <property type="component" value="Unassembled WGS sequence"/>
</dbReference>
<sequence>MHIISPNLSPQPHSGWHKCHRAISSYALDVLEHDVSCDNLCHNTKHLHHRLWPPSVGSHVKLVSTEVKVRRSIVRLAVDKACWTPSKACIGSLRPSKSPDVDAILCVKKCFRNGLVAPQVNEDQFRAWCWASKHVLHAPIMEAGKPHCLPLHFRRTLRCLRTNATGRPLRLNIRTSAGPQLCRRGKPQQESGVGMENRLDLSVSNPLHGYLIATTEVS</sequence>
<keyword evidence="2" id="KW-1185">Reference proteome</keyword>
<accession>A0AAD8UGI4</accession>
<organism evidence="1 2">
    <name type="scientific">Glomerella acutata</name>
    <name type="common">Colletotrichum acutatum</name>
    <dbReference type="NCBI Taxonomy" id="27357"/>
    <lineage>
        <taxon>Eukaryota</taxon>
        <taxon>Fungi</taxon>
        <taxon>Dikarya</taxon>
        <taxon>Ascomycota</taxon>
        <taxon>Pezizomycotina</taxon>
        <taxon>Sordariomycetes</taxon>
        <taxon>Hypocreomycetidae</taxon>
        <taxon>Glomerellales</taxon>
        <taxon>Glomerellaceae</taxon>
        <taxon>Colletotrichum</taxon>
        <taxon>Colletotrichum acutatum species complex</taxon>
    </lineage>
</organism>
<protein>
    <submittedName>
        <fullName evidence="1">Uncharacterized protein</fullName>
    </submittedName>
</protein>
<evidence type="ECO:0000313" key="2">
    <source>
        <dbReference type="Proteomes" id="UP001244207"/>
    </source>
</evidence>
<gene>
    <name evidence="1" type="ORF">BDZ83DRAFT_20492</name>
</gene>
<dbReference type="GeneID" id="85385569"/>